<feature type="non-terminal residue" evidence="1">
    <location>
        <position position="131"/>
    </location>
</feature>
<proteinExistence type="predicted"/>
<organism evidence="1 2">
    <name type="scientific">Racocetra persica</name>
    <dbReference type="NCBI Taxonomy" id="160502"/>
    <lineage>
        <taxon>Eukaryota</taxon>
        <taxon>Fungi</taxon>
        <taxon>Fungi incertae sedis</taxon>
        <taxon>Mucoromycota</taxon>
        <taxon>Glomeromycotina</taxon>
        <taxon>Glomeromycetes</taxon>
        <taxon>Diversisporales</taxon>
        <taxon>Gigasporaceae</taxon>
        <taxon>Racocetra</taxon>
    </lineage>
</organism>
<keyword evidence="2" id="KW-1185">Reference proteome</keyword>
<comment type="caution">
    <text evidence="1">The sequence shown here is derived from an EMBL/GenBank/DDBJ whole genome shotgun (WGS) entry which is preliminary data.</text>
</comment>
<evidence type="ECO:0000313" key="2">
    <source>
        <dbReference type="Proteomes" id="UP000789920"/>
    </source>
</evidence>
<protein>
    <submittedName>
        <fullName evidence="1">28949_t:CDS:1</fullName>
    </submittedName>
</protein>
<feature type="non-terminal residue" evidence="1">
    <location>
        <position position="1"/>
    </location>
</feature>
<reference evidence="1" key="1">
    <citation type="submission" date="2021-06" db="EMBL/GenBank/DDBJ databases">
        <authorList>
            <person name="Kallberg Y."/>
            <person name="Tangrot J."/>
            <person name="Rosling A."/>
        </authorList>
    </citation>
    <scope>NUCLEOTIDE SEQUENCE</scope>
    <source>
        <strain evidence="1">MA461A</strain>
    </source>
</reference>
<dbReference type="Proteomes" id="UP000789920">
    <property type="component" value="Unassembled WGS sequence"/>
</dbReference>
<sequence length="131" mass="15354">SKKVLGIEEYKREKDHKYDNQPTSEDMLYIYKPDIDINSLVTELAALKINCLDQEEQLNDDLANKNVKFNNADIHMMEFMEASSESPNEYLMVEVINNNITHNLRPVGKRKRENRKLGEYLHKKEKANEPS</sequence>
<evidence type="ECO:0000313" key="1">
    <source>
        <dbReference type="EMBL" id="CAG8771207.1"/>
    </source>
</evidence>
<accession>A0ACA9QZZ1</accession>
<gene>
    <name evidence="1" type="ORF">RPERSI_LOCUS16425</name>
</gene>
<dbReference type="EMBL" id="CAJVQC010040605">
    <property type="protein sequence ID" value="CAG8771207.1"/>
    <property type="molecule type" value="Genomic_DNA"/>
</dbReference>
<name>A0ACA9QZZ1_9GLOM</name>